<protein>
    <submittedName>
        <fullName evidence="1">Uncharacterized protein</fullName>
    </submittedName>
</protein>
<evidence type="ECO:0000313" key="1">
    <source>
        <dbReference type="EMBL" id="PIR95069.1"/>
    </source>
</evidence>
<gene>
    <name evidence="1" type="ORF">COT95_00690</name>
</gene>
<dbReference type="Proteomes" id="UP000228614">
    <property type="component" value="Unassembled WGS sequence"/>
</dbReference>
<evidence type="ECO:0000313" key="2">
    <source>
        <dbReference type="Proteomes" id="UP000228614"/>
    </source>
</evidence>
<dbReference type="AlphaFoldDB" id="A0A2H0V9L9"/>
<sequence>MSKTTFTVYQGKNNPRKPTWPITIGWDFAGNEHDLYNLLKQSSGNLAEDWYAVWQQYDSRIEMQLQTDISKQHFIAGDIYNKLAYVLRLLKKQTIKEATFYQNIKKIMRVI</sequence>
<dbReference type="EMBL" id="PFAN01000039">
    <property type="protein sequence ID" value="PIR95069.1"/>
    <property type="molecule type" value="Genomic_DNA"/>
</dbReference>
<reference evidence="2" key="1">
    <citation type="submission" date="2017-09" db="EMBL/GenBank/DDBJ databases">
        <title>Depth-based differentiation of microbial function through sediment-hosted aquifers and enrichment of novel symbionts in the deep terrestrial subsurface.</title>
        <authorList>
            <person name="Probst A.J."/>
            <person name="Ladd B."/>
            <person name="Jarett J.K."/>
            <person name="Geller-Mcgrath D.E."/>
            <person name="Sieber C.M.K."/>
            <person name="Emerson J.B."/>
            <person name="Anantharaman K."/>
            <person name="Thomas B.C."/>
            <person name="Malmstrom R."/>
            <person name="Stieglmeier M."/>
            <person name="Klingl A."/>
            <person name="Woyke T."/>
            <person name="Ryan C.M."/>
            <person name="Banfield J.F."/>
        </authorList>
    </citation>
    <scope>NUCLEOTIDE SEQUENCE [LARGE SCALE GENOMIC DNA]</scope>
</reference>
<proteinExistence type="predicted"/>
<comment type="caution">
    <text evidence="1">The sequence shown here is derived from an EMBL/GenBank/DDBJ whole genome shotgun (WGS) entry which is preliminary data.</text>
</comment>
<organism evidence="1 2">
    <name type="scientific">Candidatus Falkowbacteria bacterium CG10_big_fil_rev_8_21_14_0_10_37_6</name>
    <dbReference type="NCBI Taxonomy" id="1974563"/>
    <lineage>
        <taxon>Bacteria</taxon>
        <taxon>Candidatus Falkowiibacteriota</taxon>
    </lineage>
</organism>
<name>A0A2H0V9L9_9BACT</name>
<accession>A0A2H0V9L9</accession>